<dbReference type="OrthoDB" id="9770871at2"/>
<evidence type="ECO:0008006" key="4">
    <source>
        <dbReference type="Google" id="ProtNLM"/>
    </source>
</evidence>
<sequence>MKHQLPPLGSATALALSLSLIACGSGSSYDTPSVTPTPSGISYDTIINDGLIKGAIACLDINLNGKCDTNEPTSAKSDANGKATILVPVGTDGTKFPILVEIPADAVDADNPTGTVGTAYTLSAPAGKTGYISPLTTMVQTYLLQNPSAGVDAAVAAVKEQLKLSGSPLDNIVGKTDDDSLKAADAGRVLVKIKQAHLDDLKTLMDSDSSLSKAQVEALLNKRLLELLASLQEKLKSGKLSLADLAAAVAEIKELTHIDKDSLKDALEDDKNHSEDKLDVSALTAGASVRWFSYANSLGKISYFVRQFVVTDDDIKDAATTGRYFYTDQRYQMIKDIKKSSGNDWGRSEVYFTGTAWFACPADFKNTATVRNAAGENFSTYCDALKSKTVRTVKDISGKNIKDVITEIRKFPYADVNYGSYKFWGADPATAGLDVAFVAGSKLFYHVTSEIENPLSYSSLSEDKMLLGAPTGTQVLATTLDDMISSYPLSALTDGVYIGGRNSLHFKTITLGTAADPILDTSGGKTGTVSFYPLSRYRVAFNPSEKQARIYRCKVVANDTAVDRYVANSSYGCTSVSDTAYKIETKADARVLSFAKMPDELIPLWRNDRVYVERDSNVMLGGRARLDSNRELRLNGVAMDQLRGILNIN</sequence>
<proteinExistence type="predicted"/>
<dbReference type="KEGG" id="upv:EJN92_11765"/>
<evidence type="ECO:0000313" key="2">
    <source>
        <dbReference type="EMBL" id="AZP12619.1"/>
    </source>
</evidence>
<evidence type="ECO:0000313" key="3">
    <source>
        <dbReference type="Proteomes" id="UP000275663"/>
    </source>
</evidence>
<dbReference type="AlphaFoldDB" id="A0A3S9HKI4"/>
<accession>A0A3S9HKI4</accession>
<feature type="signal peptide" evidence="1">
    <location>
        <begin position="1"/>
        <end position="22"/>
    </location>
</feature>
<gene>
    <name evidence="2" type="ORF">EJN92_11765</name>
</gene>
<dbReference type="RefSeq" id="WP_126127998.1">
    <property type="nucleotide sequence ID" value="NZ_CP034464.1"/>
</dbReference>
<keyword evidence="3" id="KW-1185">Reference proteome</keyword>
<dbReference type="PROSITE" id="PS51257">
    <property type="entry name" value="PROKAR_LIPOPROTEIN"/>
    <property type="match status" value="1"/>
</dbReference>
<protein>
    <recommendedName>
        <fullName evidence="4">Lipoprotein</fullName>
    </recommendedName>
</protein>
<keyword evidence="1" id="KW-0732">Signal</keyword>
<feature type="chain" id="PRO_5019003513" description="Lipoprotein" evidence="1">
    <location>
        <begin position="23"/>
        <end position="649"/>
    </location>
</feature>
<name>A0A3S9HKI4_9BURK</name>
<dbReference type="Proteomes" id="UP000275663">
    <property type="component" value="Chromosome"/>
</dbReference>
<reference evidence="2 3" key="1">
    <citation type="journal article" date="2011" name="Int. J. Syst. Evol. Microbiol.">
        <title>Description of Undibacterium oligocarboniphilum sp. nov., isolated from purified water, and Undibacterium pigrum strain CCUG 49012 as the type strain of Undibacterium parvum sp. nov., and emended descriptions of the genus Undibacterium and the species Undibacterium pigrum.</title>
        <authorList>
            <person name="Eder W."/>
            <person name="Wanner G."/>
            <person name="Ludwig W."/>
            <person name="Busse H.J."/>
            <person name="Ziemke-Kageler F."/>
            <person name="Lang E."/>
        </authorList>
    </citation>
    <scope>NUCLEOTIDE SEQUENCE [LARGE SCALE GENOMIC DNA]</scope>
    <source>
        <strain evidence="2 3">DSM 23061</strain>
    </source>
</reference>
<evidence type="ECO:0000256" key="1">
    <source>
        <dbReference type="SAM" id="SignalP"/>
    </source>
</evidence>
<dbReference type="EMBL" id="CP034464">
    <property type="protein sequence ID" value="AZP12619.1"/>
    <property type="molecule type" value="Genomic_DNA"/>
</dbReference>
<organism evidence="2 3">
    <name type="scientific">Undibacterium parvum</name>
    <dbReference type="NCBI Taxonomy" id="401471"/>
    <lineage>
        <taxon>Bacteria</taxon>
        <taxon>Pseudomonadati</taxon>
        <taxon>Pseudomonadota</taxon>
        <taxon>Betaproteobacteria</taxon>
        <taxon>Burkholderiales</taxon>
        <taxon>Oxalobacteraceae</taxon>
        <taxon>Undibacterium</taxon>
    </lineage>
</organism>